<keyword evidence="7" id="KW-1133">Transmembrane helix</keyword>
<evidence type="ECO:0000256" key="1">
    <source>
        <dbReference type="ARBA" id="ARBA00004508"/>
    </source>
</evidence>
<evidence type="ECO:0000256" key="8">
    <source>
        <dbReference type="ARBA" id="ARBA00023136"/>
    </source>
</evidence>
<keyword evidence="6" id="KW-0809">Transit peptide</keyword>
<dbReference type="Gramene" id="Psat07G0388100-T1">
    <property type="protein sequence ID" value="KAI5387955.1"/>
    <property type="gene ID" value="KIW84_073881"/>
</dbReference>
<dbReference type="PANTHER" id="PTHR31620:SF14">
    <property type="entry name" value="PROTEIN RETICULATA-RELATED 4, CHLOROPLASTIC"/>
    <property type="match status" value="1"/>
</dbReference>
<dbReference type="AlphaFoldDB" id="A0A9D4VSL0"/>
<comment type="caution">
    <text evidence="10">The sequence shown here is derived from an EMBL/GenBank/DDBJ whole genome shotgun (WGS) entry which is preliminary data.</text>
</comment>
<organism evidence="10 11">
    <name type="scientific">Pisum sativum</name>
    <name type="common">Garden pea</name>
    <name type="synonym">Lathyrus oleraceus</name>
    <dbReference type="NCBI Taxonomy" id="3888"/>
    <lineage>
        <taxon>Eukaryota</taxon>
        <taxon>Viridiplantae</taxon>
        <taxon>Streptophyta</taxon>
        <taxon>Embryophyta</taxon>
        <taxon>Tracheophyta</taxon>
        <taxon>Spermatophyta</taxon>
        <taxon>Magnoliopsida</taxon>
        <taxon>eudicotyledons</taxon>
        <taxon>Gunneridae</taxon>
        <taxon>Pentapetalae</taxon>
        <taxon>rosids</taxon>
        <taxon>fabids</taxon>
        <taxon>Fabales</taxon>
        <taxon>Fabaceae</taxon>
        <taxon>Papilionoideae</taxon>
        <taxon>50 kb inversion clade</taxon>
        <taxon>NPAAA clade</taxon>
        <taxon>Hologalegina</taxon>
        <taxon>IRL clade</taxon>
        <taxon>Fabeae</taxon>
        <taxon>Lathyrus</taxon>
    </lineage>
</organism>
<evidence type="ECO:0000256" key="6">
    <source>
        <dbReference type="ARBA" id="ARBA00022946"/>
    </source>
</evidence>
<dbReference type="OrthoDB" id="205639at2759"/>
<sequence length="382" mass="40709">MSMAFSFVPPSSHSLSSHSPSTPKSIPSISFSSSSLHLRLTPSPSSSLRLNRRADPLFILHSTDSGGGFGGHDDGGSFGGHGGGGDANDGDGENNDGHNVVNEALLLLAQAGRSLESVPADLASAIKDGKIPAAVVARFLELEKSPFMQWLLKFTGFRERLLADDLFLAKLGMECGVGVIAKTAAEYDRRRENFFNELEIVFADVVMAILADFMLVYLPAPTVSLRPPLGVSAGAISKFFHNCPDNAFQVALSGTSYSFLQRFGAIVRNGSKLFAVGTGASLVGTAVTNALINAKKAVNKSSAEEIENVPILSTSAAYGVYMAVSSNLRYQVVAGVIEQRLLEPMLHQHKLILGALCFAVRTGNTYLGSLLWVDYARWIGVQ</sequence>
<reference evidence="10 11" key="1">
    <citation type="journal article" date="2022" name="Nat. Genet.">
        <title>Improved pea reference genome and pan-genome highlight genomic features and evolutionary characteristics.</title>
        <authorList>
            <person name="Yang T."/>
            <person name="Liu R."/>
            <person name="Luo Y."/>
            <person name="Hu S."/>
            <person name="Wang D."/>
            <person name="Wang C."/>
            <person name="Pandey M.K."/>
            <person name="Ge S."/>
            <person name="Xu Q."/>
            <person name="Li N."/>
            <person name="Li G."/>
            <person name="Huang Y."/>
            <person name="Saxena R.K."/>
            <person name="Ji Y."/>
            <person name="Li M."/>
            <person name="Yan X."/>
            <person name="He Y."/>
            <person name="Liu Y."/>
            <person name="Wang X."/>
            <person name="Xiang C."/>
            <person name="Varshney R.K."/>
            <person name="Ding H."/>
            <person name="Gao S."/>
            <person name="Zong X."/>
        </authorList>
    </citation>
    <scope>NUCLEOTIDE SEQUENCE [LARGE SCALE GENOMIC DNA]</scope>
    <source>
        <strain evidence="10 11">cv. Zhongwan 6</strain>
    </source>
</reference>
<feature type="region of interest" description="Disordered" evidence="9">
    <location>
        <begin position="1"/>
        <end position="28"/>
    </location>
</feature>
<dbReference type="GO" id="GO:0031969">
    <property type="term" value="C:chloroplast membrane"/>
    <property type="evidence" value="ECO:0007669"/>
    <property type="project" value="UniProtKB-SubCell"/>
</dbReference>
<evidence type="ECO:0000256" key="2">
    <source>
        <dbReference type="ARBA" id="ARBA00010793"/>
    </source>
</evidence>
<gene>
    <name evidence="10" type="ORF">KIW84_073881</name>
</gene>
<accession>A0A9D4VSL0</accession>
<feature type="compositionally biased region" description="Gly residues" evidence="9">
    <location>
        <begin position="70"/>
        <end position="87"/>
    </location>
</feature>
<proteinExistence type="inferred from homology"/>
<evidence type="ECO:0000256" key="7">
    <source>
        <dbReference type="ARBA" id="ARBA00022989"/>
    </source>
</evidence>
<keyword evidence="8" id="KW-0472">Membrane</keyword>
<evidence type="ECO:0000313" key="11">
    <source>
        <dbReference type="Proteomes" id="UP001058974"/>
    </source>
</evidence>
<keyword evidence="11" id="KW-1185">Reference proteome</keyword>
<name>A0A9D4VSL0_PEA</name>
<dbReference type="InterPro" id="IPR021825">
    <property type="entry name" value="RETICULATA-related"/>
</dbReference>
<keyword evidence="4" id="KW-0934">Plastid</keyword>
<comment type="subcellular location">
    <subcellularLocation>
        <location evidence="1">Plastid</location>
        <location evidence="1">Chloroplast membrane</location>
        <topology evidence="1">Multi-pass membrane protein</topology>
    </subcellularLocation>
</comment>
<evidence type="ECO:0000256" key="5">
    <source>
        <dbReference type="ARBA" id="ARBA00022692"/>
    </source>
</evidence>
<comment type="similarity">
    <text evidence="2">Belongs to the RETICULATA family.</text>
</comment>
<dbReference type="Proteomes" id="UP001058974">
    <property type="component" value="Chromosome 7"/>
</dbReference>
<feature type="region of interest" description="Disordered" evidence="9">
    <location>
        <begin position="70"/>
        <end position="96"/>
    </location>
</feature>
<protein>
    <submittedName>
        <fullName evidence="10">Protein RETICULATA-RELATED 4</fullName>
    </submittedName>
</protein>
<dbReference type="PANTHER" id="PTHR31620">
    <property type="entry name" value="PROTEIN RETICULATA-RELATED 2, CHLOROPLASTIC-RELATED"/>
    <property type="match status" value="1"/>
</dbReference>
<evidence type="ECO:0000256" key="4">
    <source>
        <dbReference type="ARBA" id="ARBA00022640"/>
    </source>
</evidence>
<dbReference type="Pfam" id="PF11891">
    <property type="entry name" value="RETICULATA-like"/>
    <property type="match status" value="1"/>
</dbReference>
<keyword evidence="5" id="KW-0812">Transmembrane</keyword>
<evidence type="ECO:0000313" key="10">
    <source>
        <dbReference type="EMBL" id="KAI5387955.1"/>
    </source>
</evidence>
<evidence type="ECO:0000256" key="3">
    <source>
        <dbReference type="ARBA" id="ARBA00022528"/>
    </source>
</evidence>
<keyword evidence="3" id="KW-0150">Chloroplast</keyword>
<evidence type="ECO:0000256" key="9">
    <source>
        <dbReference type="SAM" id="MobiDB-lite"/>
    </source>
</evidence>
<dbReference type="EMBL" id="JAMSHJ010000007">
    <property type="protein sequence ID" value="KAI5387955.1"/>
    <property type="molecule type" value="Genomic_DNA"/>
</dbReference>